<dbReference type="Pfam" id="PF03343">
    <property type="entry name" value="SART-1"/>
    <property type="match status" value="1"/>
</dbReference>
<dbReference type="InterPro" id="IPR045347">
    <property type="entry name" value="HIND"/>
</dbReference>
<dbReference type="InterPro" id="IPR036396">
    <property type="entry name" value="Cyt_P450_sf"/>
</dbReference>
<feature type="compositionally biased region" description="Low complexity" evidence="8">
    <location>
        <begin position="694"/>
        <end position="704"/>
    </location>
</feature>
<dbReference type="GO" id="GO:0000481">
    <property type="term" value="P:maturation of 5S rRNA"/>
    <property type="evidence" value="ECO:0007669"/>
    <property type="project" value="TreeGrafter"/>
</dbReference>
<feature type="coiled-coil region" evidence="7">
    <location>
        <begin position="95"/>
        <end position="122"/>
    </location>
</feature>
<dbReference type="PRINTS" id="PR00463">
    <property type="entry name" value="EP450I"/>
</dbReference>
<dbReference type="Pfam" id="PF00067">
    <property type="entry name" value="p450"/>
    <property type="match status" value="1"/>
</dbReference>
<dbReference type="PRINTS" id="PR00385">
    <property type="entry name" value="P450"/>
</dbReference>
<comment type="cofactor">
    <cofactor evidence="6">
        <name>heme</name>
        <dbReference type="ChEBI" id="CHEBI:30413"/>
    </cofactor>
</comment>
<dbReference type="GO" id="GO:0005506">
    <property type="term" value="F:iron ion binding"/>
    <property type="evidence" value="ECO:0007669"/>
    <property type="project" value="InterPro"/>
</dbReference>
<dbReference type="GO" id="GO:0004497">
    <property type="term" value="F:monooxygenase activity"/>
    <property type="evidence" value="ECO:0007669"/>
    <property type="project" value="InterPro"/>
</dbReference>
<dbReference type="InterPro" id="IPR005011">
    <property type="entry name" value="SNU66/SART1"/>
</dbReference>
<comment type="caution">
    <text evidence="9">The sequence shown here is derived from an EMBL/GenBank/DDBJ whole genome shotgun (WGS) entry which is preliminary data.</text>
</comment>
<feature type="binding site" description="axial binding residue" evidence="6">
    <location>
        <position position="1257"/>
    </location>
    <ligand>
        <name>heme</name>
        <dbReference type="ChEBI" id="CHEBI:30413"/>
    </ligand>
    <ligandPart>
        <name>Fe</name>
        <dbReference type="ChEBI" id="CHEBI:18248"/>
    </ligandPart>
</feature>
<feature type="region of interest" description="Disordered" evidence="8">
    <location>
        <begin position="648"/>
        <end position="704"/>
    </location>
</feature>
<dbReference type="GO" id="GO:0016705">
    <property type="term" value="F:oxidoreductase activity, acting on paired donors, with incorporation or reduction of molecular oxygen"/>
    <property type="evidence" value="ECO:0007669"/>
    <property type="project" value="InterPro"/>
</dbReference>
<dbReference type="Gene3D" id="1.10.630.10">
    <property type="entry name" value="Cytochrome P450"/>
    <property type="match status" value="1"/>
</dbReference>
<feature type="compositionally biased region" description="Acidic residues" evidence="8">
    <location>
        <begin position="430"/>
        <end position="441"/>
    </location>
</feature>
<dbReference type="PANTHER" id="PTHR14152:SF5">
    <property type="entry name" value="U4_U6.U5 TRI-SNRNP-ASSOCIATED PROTEIN 1"/>
    <property type="match status" value="1"/>
</dbReference>
<dbReference type="GO" id="GO:0045292">
    <property type="term" value="P:mRNA cis splicing, via spliceosome"/>
    <property type="evidence" value="ECO:0007669"/>
    <property type="project" value="TreeGrafter"/>
</dbReference>
<keyword evidence="7" id="KW-0175">Coiled coil</keyword>
<organism evidence="9 10">
    <name type="scientific">Agrocybe chaxingu</name>
    <dbReference type="NCBI Taxonomy" id="84603"/>
    <lineage>
        <taxon>Eukaryota</taxon>
        <taxon>Fungi</taxon>
        <taxon>Dikarya</taxon>
        <taxon>Basidiomycota</taxon>
        <taxon>Agaricomycotina</taxon>
        <taxon>Agaricomycetes</taxon>
        <taxon>Agaricomycetidae</taxon>
        <taxon>Agaricales</taxon>
        <taxon>Agaricineae</taxon>
        <taxon>Strophariaceae</taxon>
        <taxon>Agrocybe</taxon>
    </lineage>
</organism>
<evidence type="ECO:0000256" key="5">
    <source>
        <dbReference type="ARBA" id="ARBA00023242"/>
    </source>
</evidence>
<reference evidence="9" key="1">
    <citation type="submission" date="2022-07" db="EMBL/GenBank/DDBJ databases">
        <title>Genome Sequence of Agrocybe chaxingu.</title>
        <authorList>
            <person name="Buettner E."/>
        </authorList>
    </citation>
    <scope>NUCLEOTIDE SEQUENCE</scope>
    <source>
        <strain evidence="9">MP-N11</strain>
    </source>
</reference>
<dbReference type="GO" id="GO:0046540">
    <property type="term" value="C:U4/U6 x U5 tri-snRNP complex"/>
    <property type="evidence" value="ECO:0007669"/>
    <property type="project" value="InterPro"/>
</dbReference>
<dbReference type="Proteomes" id="UP001148786">
    <property type="component" value="Unassembled WGS sequence"/>
</dbReference>
<accession>A0A9W8K072</accession>
<evidence type="ECO:0000313" key="9">
    <source>
        <dbReference type="EMBL" id="KAJ3509004.1"/>
    </source>
</evidence>
<dbReference type="CDD" id="cd11069">
    <property type="entry name" value="CYP_FUM15-like"/>
    <property type="match status" value="1"/>
</dbReference>
<dbReference type="InterPro" id="IPR002401">
    <property type="entry name" value="Cyt_P450_E_grp-I"/>
</dbReference>
<evidence type="ECO:0000256" key="6">
    <source>
        <dbReference type="PIRSR" id="PIRSR602401-1"/>
    </source>
</evidence>
<evidence type="ECO:0000256" key="8">
    <source>
        <dbReference type="SAM" id="MobiDB-lite"/>
    </source>
</evidence>
<dbReference type="OrthoDB" id="5583at2759"/>
<keyword evidence="3" id="KW-0507">mRNA processing</keyword>
<evidence type="ECO:0000256" key="2">
    <source>
        <dbReference type="ARBA" id="ARBA00006076"/>
    </source>
</evidence>
<feature type="region of interest" description="Disordered" evidence="8">
    <location>
        <begin position="358"/>
        <end position="455"/>
    </location>
</feature>
<name>A0A9W8K072_9AGAR</name>
<dbReference type="GO" id="GO:0020037">
    <property type="term" value="F:heme binding"/>
    <property type="evidence" value="ECO:0007669"/>
    <property type="project" value="InterPro"/>
</dbReference>
<dbReference type="PANTHER" id="PTHR14152">
    <property type="entry name" value="SQUAMOUS CELL CARCINOMA ANTIGEN RECOGNISED BY CYTOTOXIC T LYMPHOCYTES"/>
    <property type="match status" value="1"/>
</dbReference>
<keyword evidence="10" id="KW-1185">Reference proteome</keyword>
<gene>
    <name evidence="9" type="ORF">NLJ89_g5447</name>
</gene>
<evidence type="ECO:0000313" key="10">
    <source>
        <dbReference type="Proteomes" id="UP001148786"/>
    </source>
</evidence>
<comment type="similarity">
    <text evidence="2">Belongs to the SNU66/SART1 family.</text>
</comment>
<evidence type="ECO:0000256" key="3">
    <source>
        <dbReference type="ARBA" id="ARBA00022664"/>
    </source>
</evidence>
<evidence type="ECO:0000256" key="7">
    <source>
        <dbReference type="SAM" id="Coils"/>
    </source>
</evidence>
<evidence type="ECO:0000256" key="1">
    <source>
        <dbReference type="ARBA" id="ARBA00004123"/>
    </source>
</evidence>
<sequence length="1319" mass="147734">MSMEESISLEETNKIRISLGLKPLTDDKAPALSSDQQAEQNYAKLRENEAQQRQAKKVQENIAKVRNRRELNASLKGATLGDAEEDVDDTLKWIKRNKKKERELAKKRQQDLENRDKELEAEYTERDLVGLKVSHDFEEMDEGEARILTLKDSRILDNDEDELHNVEMAEEERTKKRLELKIKKRDYTGYDDDEFAEGNQGLMKRSILAKYDEDIEGSRQSDFRLGSSMTSSKKQQEAWKHREAASVNKSLLSIDYAKNIETNDYIQEGEIGFKKPKTKKKRPSRRAPVDAELAEDAMDVDGPIVPRIRDLDINFVDDDDLQAALARSRKAKLHKTKKLSPEKLASKIAAQRVKEEEVESEVMVKQEDPENEEDGGLTFDETSEFVQAVGSNPIVKPKREPREPTLSQVPDSAKQRSESRDVSMAPGDVALDELEAGETEAEERAVAEGAADIGTSSEQTFSTGMASTLNILRQQGILAQPTSDQVEREKTQKQRDLWLADQRRRVAQRELERLQSRGGNKDQAQREYENRLREQQEARGSMEAFKNYKPDVNIVYYDEFGRTLTPKEAWKALSHKFHGKGSGKMKTEKRLKKIAEEKKKEAMASGDTPLSMNRAFQQRQEKTGQAHFVLSVGNRGAVPQATDFLDAQPLAKGKTEKTKKKKEGKNAQQATDTGFMTVPAPSLHLTSNGTTPLGSASASPAPRAGFSRISSTIVETSSSGGTPVPAERPKVAFGLGVKRKATEGASNSPPPKRRPLNMLSPPHYIDFTSPYHALGGVALVFALLTSWKLIRRLIVRQSLDNLPGPAPESFVTGSLGQIANKYAWDFHQHVFDNYGGVVKIKGLFGANALYVHDPKALTHILLKDQAIYEETETFIQMNRMLFGEGIFTSLGDRHRLQRKLLNPVFSIAHMRQMVPIFYEVSHRVHNTFVAIAKRPGDQEIDIIDWMTRLALELIGQSGLGYSFEALGEDSEPHPYCVAGKMLVPLASETTPLRGLFMPLVGKFANWPRLGRFLVDLIPSKGINDIKFIVDTLHKTSVEIIEGKKKLILAGDEALKDQIGQGKDVISILMKANMFAPKEEQLSERELLGQVTSLTFAATDTTSGALTRTLHTLALHKDAQDRLRQELREARKEHGGQDLPYDTLVGLPYLDAICRETLRLYPPVAVMHRSARTDAILPLSAPIKGVDGTEITSLEVPNGTDIFVSILGSNRNPDFWGPDVLEWKPERWLNPLPESLVNSRIPGIYSHLMTFLGGGRSCIGFKFSQLEMKAVLALLVEDLEFSLPIGKEIFWQMNAVASPATERDAVRPHMPLKVRYVGNE</sequence>
<keyword evidence="6" id="KW-0349">Heme</keyword>
<comment type="subcellular location">
    <subcellularLocation>
        <location evidence="1">Nucleus</location>
    </subcellularLocation>
</comment>
<protein>
    <submittedName>
        <fullName evidence="9">Uncharacterized protein</fullName>
    </submittedName>
</protein>
<keyword evidence="5" id="KW-0539">Nucleus</keyword>
<evidence type="ECO:0000256" key="4">
    <source>
        <dbReference type="ARBA" id="ARBA00023187"/>
    </source>
</evidence>
<dbReference type="Pfam" id="PF19252">
    <property type="entry name" value="HIND"/>
    <property type="match status" value="1"/>
</dbReference>
<dbReference type="InterPro" id="IPR001128">
    <property type="entry name" value="Cyt_P450"/>
</dbReference>
<keyword evidence="4" id="KW-0508">mRNA splicing</keyword>
<proteinExistence type="inferred from homology"/>
<feature type="region of interest" description="Disordered" evidence="8">
    <location>
        <begin position="25"/>
        <end position="52"/>
    </location>
</feature>
<dbReference type="EMBL" id="JANKHO010000513">
    <property type="protein sequence ID" value="KAJ3509004.1"/>
    <property type="molecule type" value="Genomic_DNA"/>
</dbReference>
<keyword evidence="6" id="KW-0408">Iron</keyword>
<feature type="compositionally biased region" description="Polar residues" evidence="8">
    <location>
        <begin position="684"/>
        <end position="693"/>
    </location>
</feature>
<dbReference type="SUPFAM" id="SSF48264">
    <property type="entry name" value="Cytochrome P450"/>
    <property type="match status" value="1"/>
</dbReference>
<keyword evidence="6" id="KW-0479">Metal-binding</keyword>